<reference evidence="2" key="2">
    <citation type="submission" date="2023-05" db="EMBL/GenBank/DDBJ databases">
        <authorList>
            <consortium name="Lawrence Berkeley National Laboratory"/>
            <person name="Steindorff A."/>
            <person name="Hensen N."/>
            <person name="Bonometti L."/>
            <person name="Westerberg I."/>
            <person name="Brannstrom I.O."/>
            <person name="Guillou S."/>
            <person name="Cros-Aarteil S."/>
            <person name="Calhoun S."/>
            <person name="Haridas S."/>
            <person name="Kuo A."/>
            <person name="Mondo S."/>
            <person name="Pangilinan J."/>
            <person name="Riley R."/>
            <person name="Labutti K."/>
            <person name="Andreopoulos B."/>
            <person name="Lipzen A."/>
            <person name="Chen C."/>
            <person name="Yanf M."/>
            <person name="Daum C."/>
            <person name="Ng V."/>
            <person name="Clum A."/>
            <person name="Ohm R."/>
            <person name="Martin F."/>
            <person name="Silar P."/>
            <person name="Natvig D."/>
            <person name="Lalanne C."/>
            <person name="Gautier V."/>
            <person name="Ament-Velasquez S.L."/>
            <person name="Kruys A."/>
            <person name="Hutchinson M.I."/>
            <person name="Powell A.J."/>
            <person name="Barry K."/>
            <person name="Miller A.N."/>
            <person name="Grigoriev I.V."/>
            <person name="Debuchy R."/>
            <person name="Gladieux P."/>
            <person name="Thoren M.H."/>
            <person name="Johannesson H."/>
        </authorList>
    </citation>
    <scope>NUCLEOTIDE SEQUENCE</scope>
    <source>
        <strain evidence="2">CBS 990.96</strain>
    </source>
</reference>
<gene>
    <name evidence="2" type="ORF">QBC38DRAFT_504851</name>
</gene>
<keyword evidence="3" id="KW-1185">Reference proteome</keyword>
<name>A0AAN7BFE8_9PEZI</name>
<evidence type="ECO:0000313" key="3">
    <source>
        <dbReference type="Proteomes" id="UP001301958"/>
    </source>
</evidence>
<evidence type="ECO:0000256" key="1">
    <source>
        <dbReference type="SAM" id="SignalP"/>
    </source>
</evidence>
<sequence>MMFTVTALLTLPLLIHSAQGWGERHEKKPVVKLPETCTADVTVTNTTTVEVTHYVDHTVNLTTTQIITECTTTTLFYTTAITATNITMITNTDTYLVTVTNTATDLTTVTNTGTDLTTVTDTDSVTVTTTDTDAVTVTTTDTDAVTITTTDTDAVTITTTDTDSVTITTTDTDSVTITTTDTTTTTETVPATTTTWTTQTIFSTTYDPCPKFCSVSAATVNLYYWPTNRPYTYPSTHVDTSLGYTFTSPSVYMLIPTAVGINSLNQTVGPSTTSWILPLDLYEVSTIVGDNIKPGTSGGITRQLTLADLGTDCPQTADPTAIATMVDSRCDPILAAPTQVRNWAYPCNACGRFGLFDPPYAVPTITGGLVPEPTTIVTIPPPVIVTATVAPITSVVPPPVPVESGVVVVEYFDQEGRFLSSSVLPTTGFTGTVTRSVTVFPVPTSVVETESVIETTGAMETFPSIITTSPAESSSDLNAAPLPTSTVATASAERFVGGNEGRWWIVVWSFGLGGLFLIV</sequence>
<dbReference type="AlphaFoldDB" id="A0AAN7BFE8"/>
<feature type="signal peptide" evidence="1">
    <location>
        <begin position="1"/>
        <end position="20"/>
    </location>
</feature>
<evidence type="ECO:0000313" key="2">
    <source>
        <dbReference type="EMBL" id="KAK4221497.1"/>
    </source>
</evidence>
<accession>A0AAN7BFE8</accession>
<protein>
    <submittedName>
        <fullName evidence="2">Uncharacterized protein</fullName>
    </submittedName>
</protein>
<reference evidence="2" key="1">
    <citation type="journal article" date="2023" name="Mol. Phylogenet. Evol.">
        <title>Genome-scale phylogeny and comparative genomics of the fungal order Sordariales.</title>
        <authorList>
            <person name="Hensen N."/>
            <person name="Bonometti L."/>
            <person name="Westerberg I."/>
            <person name="Brannstrom I.O."/>
            <person name="Guillou S."/>
            <person name="Cros-Aarteil S."/>
            <person name="Calhoun S."/>
            <person name="Haridas S."/>
            <person name="Kuo A."/>
            <person name="Mondo S."/>
            <person name="Pangilinan J."/>
            <person name="Riley R."/>
            <person name="LaButti K."/>
            <person name="Andreopoulos B."/>
            <person name="Lipzen A."/>
            <person name="Chen C."/>
            <person name="Yan M."/>
            <person name="Daum C."/>
            <person name="Ng V."/>
            <person name="Clum A."/>
            <person name="Steindorff A."/>
            <person name="Ohm R.A."/>
            <person name="Martin F."/>
            <person name="Silar P."/>
            <person name="Natvig D.O."/>
            <person name="Lalanne C."/>
            <person name="Gautier V."/>
            <person name="Ament-Velasquez S.L."/>
            <person name="Kruys A."/>
            <person name="Hutchinson M.I."/>
            <person name="Powell A.J."/>
            <person name="Barry K."/>
            <person name="Miller A.N."/>
            <person name="Grigoriev I.V."/>
            <person name="Debuchy R."/>
            <person name="Gladieux P."/>
            <person name="Hiltunen Thoren M."/>
            <person name="Johannesson H."/>
        </authorList>
    </citation>
    <scope>NUCLEOTIDE SEQUENCE</scope>
    <source>
        <strain evidence="2">CBS 990.96</strain>
    </source>
</reference>
<comment type="caution">
    <text evidence="2">The sequence shown here is derived from an EMBL/GenBank/DDBJ whole genome shotgun (WGS) entry which is preliminary data.</text>
</comment>
<dbReference type="EMBL" id="MU865541">
    <property type="protein sequence ID" value="KAK4221497.1"/>
    <property type="molecule type" value="Genomic_DNA"/>
</dbReference>
<proteinExistence type="predicted"/>
<keyword evidence="1" id="KW-0732">Signal</keyword>
<feature type="chain" id="PRO_5042856162" evidence="1">
    <location>
        <begin position="21"/>
        <end position="519"/>
    </location>
</feature>
<dbReference type="Proteomes" id="UP001301958">
    <property type="component" value="Unassembled WGS sequence"/>
</dbReference>
<organism evidence="2 3">
    <name type="scientific">Podospora fimiseda</name>
    <dbReference type="NCBI Taxonomy" id="252190"/>
    <lineage>
        <taxon>Eukaryota</taxon>
        <taxon>Fungi</taxon>
        <taxon>Dikarya</taxon>
        <taxon>Ascomycota</taxon>
        <taxon>Pezizomycotina</taxon>
        <taxon>Sordariomycetes</taxon>
        <taxon>Sordariomycetidae</taxon>
        <taxon>Sordariales</taxon>
        <taxon>Podosporaceae</taxon>
        <taxon>Podospora</taxon>
    </lineage>
</organism>